<dbReference type="AlphaFoldDB" id="A0A7W6JRW3"/>
<dbReference type="InterPro" id="IPR000801">
    <property type="entry name" value="Esterase-like"/>
</dbReference>
<name>A0A7W6JRW3_9SPHN</name>
<gene>
    <name evidence="2" type="ORF">GGR46_000899</name>
</gene>
<dbReference type="PANTHER" id="PTHR48098">
    <property type="entry name" value="ENTEROCHELIN ESTERASE-RELATED"/>
    <property type="match status" value="1"/>
</dbReference>
<evidence type="ECO:0000313" key="2">
    <source>
        <dbReference type="EMBL" id="MBB4097366.1"/>
    </source>
</evidence>
<keyword evidence="1" id="KW-0732">Signal</keyword>
<dbReference type="Gene3D" id="3.40.50.1820">
    <property type="entry name" value="alpha/beta hydrolase"/>
    <property type="match status" value="1"/>
</dbReference>
<dbReference type="InterPro" id="IPR029058">
    <property type="entry name" value="AB_hydrolase_fold"/>
</dbReference>
<dbReference type="InterPro" id="IPR050583">
    <property type="entry name" value="Mycobacterial_A85_antigen"/>
</dbReference>
<feature type="chain" id="PRO_5030899445" evidence="1">
    <location>
        <begin position="21"/>
        <end position="348"/>
    </location>
</feature>
<evidence type="ECO:0000256" key="1">
    <source>
        <dbReference type="SAM" id="SignalP"/>
    </source>
</evidence>
<comment type="caution">
    <text evidence="2">The sequence shown here is derived from an EMBL/GenBank/DDBJ whole genome shotgun (WGS) entry which is preliminary data.</text>
</comment>
<accession>A0A7W6JRW3</accession>
<sequence>MPLLAWFACLLALVAMPAAAGTLEHRRIDAASLRDNAAGLPSARGVTVYLPEGYAVSPAKRFPVLYYLTNFFEDDRAPWANNGAQALFDAAIANKVIAGVIVVTVDCTTPAGGSWYVNSPVTGNWEDFVSRELIAWIDGRYRTLASPNSRGIAGDRMGGHGAIRLAMRHPEVFGAVYALHPIGAGPGLQTMFSRPNWQLLQDAKAFEDLRGDGFSLIFTSIFQAHLPSTSRAPLFFDPPARLAQGRLEVDPALTEKLNASFFLERQVPAHAANLKRLRGFMFDWGRGDTNPDHIISLQAFARTLDAFGVPYEAEEYRGGWGDRHWGEDGRIYTEMLPFFARKLVFQGN</sequence>
<dbReference type="SUPFAM" id="SSF53474">
    <property type="entry name" value="alpha/beta-Hydrolases"/>
    <property type="match status" value="1"/>
</dbReference>
<keyword evidence="3" id="KW-1185">Reference proteome</keyword>
<feature type="signal peptide" evidence="1">
    <location>
        <begin position="1"/>
        <end position="20"/>
    </location>
</feature>
<dbReference type="PANTHER" id="PTHR48098:SF1">
    <property type="entry name" value="DIACYLGLYCEROL ACYLTRANSFERASE_MYCOLYLTRANSFERASE AG85A"/>
    <property type="match status" value="1"/>
</dbReference>
<dbReference type="Pfam" id="PF00756">
    <property type="entry name" value="Esterase"/>
    <property type="match status" value="1"/>
</dbReference>
<organism evidence="2 3">
    <name type="scientific">Sphingomonas kyeonggiensis</name>
    <dbReference type="NCBI Taxonomy" id="1268553"/>
    <lineage>
        <taxon>Bacteria</taxon>
        <taxon>Pseudomonadati</taxon>
        <taxon>Pseudomonadota</taxon>
        <taxon>Alphaproteobacteria</taxon>
        <taxon>Sphingomonadales</taxon>
        <taxon>Sphingomonadaceae</taxon>
        <taxon>Sphingomonas</taxon>
    </lineage>
</organism>
<proteinExistence type="predicted"/>
<dbReference type="RefSeq" id="WP_183994950.1">
    <property type="nucleotide sequence ID" value="NZ_JACIEH010000001.1"/>
</dbReference>
<dbReference type="EMBL" id="JACIEH010000001">
    <property type="protein sequence ID" value="MBB4097366.1"/>
    <property type="molecule type" value="Genomic_DNA"/>
</dbReference>
<reference evidence="2 3" key="1">
    <citation type="submission" date="2020-08" db="EMBL/GenBank/DDBJ databases">
        <title>Genomic Encyclopedia of Type Strains, Phase IV (KMG-IV): sequencing the most valuable type-strain genomes for metagenomic binning, comparative biology and taxonomic classification.</title>
        <authorList>
            <person name="Goeker M."/>
        </authorList>
    </citation>
    <scope>NUCLEOTIDE SEQUENCE [LARGE SCALE GENOMIC DNA]</scope>
    <source>
        <strain evidence="2 3">DSM 101806</strain>
    </source>
</reference>
<protein>
    <submittedName>
        <fullName evidence="2">Pimeloyl-ACP methyl ester carboxylesterase</fullName>
    </submittedName>
</protein>
<dbReference type="GO" id="GO:0016747">
    <property type="term" value="F:acyltransferase activity, transferring groups other than amino-acyl groups"/>
    <property type="evidence" value="ECO:0007669"/>
    <property type="project" value="TreeGrafter"/>
</dbReference>
<evidence type="ECO:0000313" key="3">
    <source>
        <dbReference type="Proteomes" id="UP000557392"/>
    </source>
</evidence>
<dbReference type="Proteomes" id="UP000557392">
    <property type="component" value="Unassembled WGS sequence"/>
</dbReference>